<dbReference type="EMBL" id="BAABCW010000030">
    <property type="protein sequence ID" value="GAA3522675.1"/>
    <property type="molecule type" value="Genomic_DNA"/>
</dbReference>
<dbReference type="Pfam" id="PF00128">
    <property type="entry name" value="Alpha-amylase"/>
    <property type="match status" value="1"/>
</dbReference>
<dbReference type="PANTHER" id="PTHR47786:SF2">
    <property type="entry name" value="GLYCOSYL HYDROLASE FAMILY 13 CATALYTIC DOMAIN-CONTAINING PROTEIN"/>
    <property type="match status" value="1"/>
</dbReference>
<protein>
    <submittedName>
        <fullName evidence="2">Alpha-amylase family glycosyl hydrolase</fullName>
    </submittedName>
</protein>
<dbReference type="Proteomes" id="UP001500459">
    <property type="component" value="Unassembled WGS sequence"/>
</dbReference>
<dbReference type="Gene3D" id="3.20.20.80">
    <property type="entry name" value="Glycosidases"/>
    <property type="match status" value="1"/>
</dbReference>
<accession>A0ABP6UWT9</accession>
<dbReference type="RefSeq" id="WP_344930793.1">
    <property type="nucleotide sequence ID" value="NZ_BAABCW010000030.1"/>
</dbReference>
<dbReference type="InterPro" id="IPR006047">
    <property type="entry name" value="GH13_cat_dom"/>
</dbReference>
<dbReference type="GO" id="GO:0016787">
    <property type="term" value="F:hydrolase activity"/>
    <property type="evidence" value="ECO:0007669"/>
    <property type="project" value="UniProtKB-KW"/>
</dbReference>
<proteinExistence type="predicted"/>
<sequence length="454" mass="52042">MIQQFLITILVIIGICSCNTNTKTEKATPIVKKQQPEIDIASAVIYEVNIRQYSPEGTFKKFTDDIPKLKELGVKVLWLMPIYPISKTKSKGTLGSYYAVSNYKAVNPEFGTENDLKELIKTAKSSGMYVILDWVANHTGWDHHWIKEHPEYYTKDANDNITHTPDTDWTDVADLNYDNKGLRTAMFEAMQYWVKNYDIDGFRCDVAGMVPTDFWKSTISNLRKEKPLFMLAEAWEPELQEAGFDMGYSWDTHHLFNEIAQSKKTTTDLKKHLKNLDTLYNGDHIVMNFITNHDENSWNGTVTERMGDAATTMLALAYFVDGMPLIYSGQEYGLNKRLRFFEKDTIPKIKGDTWKLLASLSKIKNENKALHITNTTSNLTILDDNAYSSVLTLQRTTDSNEIIYISNLSKKPVSITPAFQGTFLNAFTDKEMVIKKDTVLQLSPWQYYILIKKT</sequence>
<keyword evidence="3" id="KW-1185">Reference proteome</keyword>
<evidence type="ECO:0000313" key="3">
    <source>
        <dbReference type="Proteomes" id="UP001500459"/>
    </source>
</evidence>
<name>A0ABP6UWT9_9FLAO</name>
<dbReference type="SMART" id="SM00642">
    <property type="entry name" value="Aamy"/>
    <property type="match status" value="1"/>
</dbReference>
<gene>
    <name evidence="2" type="ORF">GCM10022393_41620</name>
</gene>
<dbReference type="PANTHER" id="PTHR47786">
    <property type="entry name" value="ALPHA-1,4-GLUCAN:MALTOSE-1-PHOSPHATE MALTOSYLTRANSFERASE"/>
    <property type="match status" value="1"/>
</dbReference>
<evidence type="ECO:0000313" key="2">
    <source>
        <dbReference type="EMBL" id="GAA3522675.1"/>
    </source>
</evidence>
<dbReference type="SUPFAM" id="SSF51011">
    <property type="entry name" value="Glycosyl hydrolase domain"/>
    <property type="match status" value="1"/>
</dbReference>
<reference evidence="3" key="1">
    <citation type="journal article" date="2019" name="Int. J. Syst. Evol. Microbiol.">
        <title>The Global Catalogue of Microorganisms (GCM) 10K type strain sequencing project: providing services to taxonomists for standard genome sequencing and annotation.</title>
        <authorList>
            <consortium name="The Broad Institute Genomics Platform"/>
            <consortium name="The Broad Institute Genome Sequencing Center for Infectious Disease"/>
            <person name="Wu L."/>
            <person name="Ma J."/>
        </authorList>
    </citation>
    <scope>NUCLEOTIDE SEQUENCE [LARGE SCALE GENOMIC DNA]</scope>
    <source>
        <strain evidence="3">JCM 17106</strain>
    </source>
</reference>
<evidence type="ECO:0000259" key="1">
    <source>
        <dbReference type="SMART" id="SM00642"/>
    </source>
</evidence>
<dbReference type="CDD" id="cd11313">
    <property type="entry name" value="AmyAc_arch_bac_AmyA"/>
    <property type="match status" value="1"/>
</dbReference>
<keyword evidence="2" id="KW-0378">Hydrolase</keyword>
<feature type="domain" description="Glycosyl hydrolase family 13 catalytic" evidence="1">
    <location>
        <begin position="47"/>
        <end position="364"/>
    </location>
</feature>
<comment type="caution">
    <text evidence="2">The sequence shown here is derived from an EMBL/GenBank/DDBJ whole genome shotgun (WGS) entry which is preliminary data.</text>
</comment>
<dbReference type="InterPro" id="IPR017853">
    <property type="entry name" value="GH"/>
</dbReference>
<dbReference type="SUPFAM" id="SSF51445">
    <property type="entry name" value="(Trans)glycosidases"/>
    <property type="match status" value="1"/>
</dbReference>
<organism evidence="2 3">
    <name type="scientific">Aquimarina addita</name>
    <dbReference type="NCBI Taxonomy" id="870485"/>
    <lineage>
        <taxon>Bacteria</taxon>
        <taxon>Pseudomonadati</taxon>
        <taxon>Bacteroidota</taxon>
        <taxon>Flavobacteriia</taxon>
        <taxon>Flavobacteriales</taxon>
        <taxon>Flavobacteriaceae</taxon>
        <taxon>Aquimarina</taxon>
    </lineage>
</organism>